<dbReference type="AlphaFoldDB" id="A0A834TA58"/>
<proteinExistence type="predicted"/>
<dbReference type="EMBL" id="JAAIUW010000008">
    <property type="protein sequence ID" value="KAF7818423.1"/>
    <property type="molecule type" value="Genomic_DNA"/>
</dbReference>
<name>A0A834TA58_9FABA</name>
<evidence type="ECO:0000313" key="1">
    <source>
        <dbReference type="EMBL" id="KAF7818423.1"/>
    </source>
</evidence>
<accession>A0A834TA58</accession>
<evidence type="ECO:0000313" key="2">
    <source>
        <dbReference type="Proteomes" id="UP000634136"/>
    </source>
</evidence>
<comment type="caution">
    <text evidence="1">The sequence shown here is derived from an EMBL/GenBank/DDBJ whole genome shotgun (WGS) entry which is preliminary data.</text>
</comment>
<sequence>MWRVRSRGEQNLLITPTLDGGGLVLRNAECISQHLCWNSPEHRCPPHHGAHHCPIDNPFGTQFEPFKDWEVETVDGGNATSSGVIEICCSGATNVLAAKTSSDSYYLASLMKPTWRLKPTCCFLVYVKSLRQKLSVESTKHIPRLSSLLLLPLWVFYLSNKEHQWGLPLLRPLLCDESSGAAPAAALVVAVALSATIPNLVTLPSRTTLKNDVELRSRDVGWHVEALGMDGAPDNGDTSASDLGAVGIPGLRQACFRLNAVIGFQRIDALQLALVQLSLSLP</sequence>
<organism evidence="1 2">
    <name type="scientific">Senna tora</name>
    <dbReference type="NCBI Taxonomy" id="362788"/>
    <lineage>
        <taxon>Eukaryota</taxon>
        <taxon>Viridiplantae</taxon>
        <taxon>Streptophyta</taxon>
        <taxon>Embryophyta</taxon>
        <taxon>Tracheophyta</taxon>
        <taxon>Spermatophyta</taxon>
        <taxon>Magnoliopsida</taxon>
        <taxon>eudicotyledons</taxon>
        <taxon>Gunneridae</taxon>
        <taxon>Pentapetalae</taxon>
        <taxon>rosids</taxon>
        <taxon>fabids</taxon>
        <taxon>Fabales</taxon>
        <taxon>Fabaceae</taxon>
        <taxon>Caesalpinioideae</taxon>
        <taxon>Cassia clade</taxon>
        <taxon>Senna</taxon>
    </lineage>
</organism>
<reference evidence="1" key="1">
    <citation type="submission" date="2020-09" db="EMBL/GenBank/DDBJ databases">
        <title>Genome-Enabled Discovery of Anthraquinone Biosynthesis in Senna tora.</title>
        <authorList>
            <person name="Kang S.-H."/>
            <person name="Pandey R.P."/>
            <person name="Lee C.-M."/>
            <person name="Sim J.-S."/>
            <person name="Jeong J.-T."/>
            <person name="Choi B.-S."/>
            <person name="Jung M."/>
            <person name="Ginzburg D."/>
            <person name="Zhao K."/>
            <person name="Won S.Y."/>
            <person name="Oh T.-J."/>
            <person name="Yu Y."/>
            <person name="Kim N.-H."/>
            <person name="Lee O.R."/>
            <person name="Lee T.-H."/>
            <person name="Bashyal P."/>
            <person name="Kim T.-S."/>
            <person name="Lee W.-H."/>
            <person name="Kawkins C."/>
            <person name="Kim C.-K."/>
            <person name="Kim J.S."/>
            <person name="Ahn B.O."/>
            <person name="Rhee S.Y."/>
            <person name="Sohng J.K."/>
        </authorList>
    </citation>
    <scope>NUCLEOTIDE SEQUENCE</scope>
    <source>
        <tissue evidence="1">Leaf</tissue>
    </source>
</reference>
<protein>
    <submittedName>
        <fullName evidence="1">Legumin J</fullName>
    </submittedName>
</protein>
<gene>
    <name evidence="1" type="ORF">G2W53_023878</name>
</gene>
<keyword evidence="2" id="KW-1185">Reference proteome</keyword>
<dbReference type="Proteomes" id="UP000634136">
    <property type="component" value="Unassembled WGS sequence"/>
</dbReference>